<dbReference type="EMBL" id="CP053452">
    <property type="protein sequence ID" value="QJW95904.1"/>
    <property type="molecule type" value="Genomic_DNA"/>
</dbReference>
<dbReference type="InterPro" id="IPR051262">
    <property type="entry name" value="SMP-30/CGR1_Lactonase"/>
</dbReference>
<dbReference type="SUPFAM" id="SSF63829">
    <property type="entry name" value="Calcium-dependent phosphotriesterase"/>
    <property type="match status" value="1"/>
</dbReference>
<gene>
    <name evidence="3" type="ORF">FTUN_3458</name>
</gene>
<evidence type="ECO:0000313" key="4">
    <source>
        <dbReference type="Proteomes" id="UP000503447"/>
    </source>
</evidence>
<feature type="region of interest" description="Disordered" evidence="1">
    <location>
        <begin position="34"/>
        <end position="57"/>
    </location>
</feature>
<dbReference type="KEGG" id="ftj:FTUN_3458"/>
<organism evidence="3 4">
    <name type="scientific">Frigoriglobus tundricola</name>
    <dbReference type="NCBI Taxonomy" id="2774151"/>
    <lineage>
        <taxon>Bacteria</taxon>
        <taxon>Pseudomonadati</taxon>
        <taxon>Planctomycetota</taxon>
        <taxon>Planctomycetia</taxon>
        <taxon>Gemmatales</taxon>
        <taxon>Gemmataceae</taxon>
        <taxon>Frigoriglobus</taxon>
    </lineage>
</organism>
<proteinExistence type="predicted"/>
<feature type="chain" id="PRO_5026995720" evidence="2">
    <location>
        <begin position="16"/>
        <end position="179"/>
    </location>
</feature>
<dbReference type="Proteomes" id="UP000503447">
    <property type="component" value="Chromosome"/>
</dbReference>
<reference evidence="4" key="1">
    <citation type="submission" date="2020-05" db="EMBL/GenBank/DDBJ databases">
        <title>Frigoriglobus tundricola gen. nov., sp. nov., a psychrotolerant cellulolytic planctomycete of the family Gemmataceae with two divergent copies of 16S rRNA gene.</title>
        <authorList>
            <person name="Kulichevskaya I.S."/>
            <person name="Ivanova A.A."/>
            <person name="Naumoff D.G."/>
            <person name="Beletsky A.V."/>
            <person name="Rijpstra W.I.C."/>
            <person name="Sinninghe Damste J.S."/>
            <person name="Mardanov A.V."/>
            <person name="Ravin N.V."/>
            <person name="Dedysh S.N."/>
        </authorList>
    </citation>
    <scope>NUCLEOTIDE SEQUENCE [LARGE SCALE GENOMIC DNA]</scope>
    <source>
        <strain evidence="4">PL17</strain>
    </source>
</reference>
<dbReference type="InterPro" id="IPR011042">
    <property type="entry name" value="6-blade_b-propeller_TolB-like"/>
</dbReference>
<evidence type="ECO:0000256" key="2">
    <source>
        <dbReference type="SAM" id="SignalP"/>
    </source>
</evidence>
<feature type="compositionally biased region" description="Basic and acidic residues" evidence="1">
    <location>
        <begin position="34"/>
        <end position="45"/>
    </location>
</feature>
<dbReference type="PANTHER" id="PTHR47572">
    <property type="entry name" value="LIPOPROTEIN-RELATED"/>
    <property type="match status" value="1"/>
</dbReference>
<keyword evidence="4" id="KW-1185">Reference proteome</keyword>
<evidence type="ECO:0000256" key="1">
    <source>
        <dbReference type="SAM" id="MobiDB-lite"/>
    </source>
</evidence>
<name>A0A6M5YR17_9BACT</name>
<keyword evidence="2" id="KW-0732">Signal</keyword>
<sequence>MAAALALAASSPAFAQDMPLSQILIDGEGWKKVAGKPEKPKKADPTELPGNKPGEPPLFSTVRSASGGTIYVSGLDTNYLWAYPANAKGVAGIGARYCPLRTRPGEPGAPCSLTADKGGRIYAATEIGVQVFDPDGRLCGVMTPAAEGKPENLAFEGDTLTLWIGDTKYARKLNTTGAK</sequence>
<accession>A0A6M5YR17</accession>
<dbReference type="Gene3D" id="2.120.10.30">
    <property type="entry name" value="TolB, C-terminal domain"/>
    <property type="match status" value="1"/>
</dbReference>
<evidence type="ECO:0000313" key="3">
    <source>
        <dbReference type="EMBL" id="QJW95904.1"/>
    </source>
</evidence>
<dbReference type="AlphaFoldDB" id="A0A6M5YR17"/>
<feature type="signal peptide" evidence="2">
    <location>
        <begin position="1"/>
        <end position="15"/>
    </location>
</feature>
<dbReference type="PANTHER" id="PTHR47572:SF4">
    <property type="entry name" value="LACTONASE DRP35"/>
    <property type="match status" value="1"/>
</dbReference>
<protein>
    <submittedName>
        <fullName evidence="3">Uncharacterized protein</fullName>
    </submittedName>
</protein>